<evidence type="ECO:0000259" key="1">
    <source>
        <dbReference type="Pfam" id="PF00391"/>
    </source>
</evidence>
<dbReference type="STRING" id="6689.A0A423TJE8"/>
<dbReference type="SUPFAM" id="SSF52009">
    <property type="entry name" value="Phosphohistidine domain"/>
    <property type="match status" value="1"/>
</dbReference>
<evidence type="ECO:0000313" key="2">
    <source>
        <dbReference type="EMBL" id="ROT76578.1"/>
    </source>
</evidence>
<sequence length="472" mass="51855">MQYQFIQSSEVNATCQAIDLAVFGHEVTTPQFLAWGTERFGMMNRMTLLQVLFNLIYDKFANGSRVSRGRQKFGDYCLDQGRSTLSPEALYSDITNHLPDMVEGSHNHVLTSKFSSSSQCIALQMLAENNTELSEDNRTDIALLLSSCTGVESADVPTALKALARVIAENEEVDDFLGMTGDEAQVWLESDPGLVGTAFRAFLARHGHRCIKELDLHSVSWGMDPHTLVQTLQVMVRHPSSYTSVKKVTSIDQALDSIRSQVTPKTKRSLKFVLPMCREAVVNREATKSQIVKILDGFRKAYRNLGQLMVSEARLPDADLIFYLKHSEIGELIRTRSPSLIAKAVRRKRLDAQIEATKFPEISVGLPRPISASESFVVPSDGSELVLQGTPVCQGMVTAPARIITDLKDAPTIQNGDILVTHSTDVGWTPYFPLLSGVVTEIGGLVSHGDTIILNATKGTVTRVESKATSGD</sequence>
<dbReference type="InterPro" id="IPR036637">
    <property type="entry name" value="Phosphohistidine_dom_sf"/>
</dbReference>
<accession>A0A423TJE8</accession>
<dbReference type="PANTHER" id="PTHR43615">
    <property type="entry name" value="PHOSPHOENOLPYRUVATE SYNTHASE-RELATED"/>
    <property type="match status" value="1"/>
</dbReference>
<dbReference type="InterPro" id="IPR008279">
    <property type="entry name" value="PEP-util_enz_mobile_dom"/>
</dbReference>
<organism evidence="2 3">
    <name type="scientific">Penaeus vannamei</name>
    <name type="common">Whiteleg shrimp</name>
    <name type="synonym">Litopenaeus vannamei</name>
    <dbReference type="NCBI Taxonomy" id="6689"/>
    <lineage>
        <taxon>Eukaryota</taxon>
        <taxon>Metazoa</taxon>
        <taxon>Ecdysozoa</taxon>
        <taxon>Arthropoda</taxon>
        <taxon>Crustacea</taxon>
        <taxon>Multicrustacea</taxon>
        <taxon>Malacostraca</taxon>
        <taxon>Eumalacostraca</taxon>
        <taxon>Eucarida</taxon>
        <taxon>Decapoda</taxon>
        <taxon>Dendrobranchiata</taxon>
        <taxon>Penaeoidea</taxon>
        <taxon>Penaeidae</taxon>
        <taxon>Penaeus</taxon>
    </lineage>
</organism>
<name>A0A423TJE8_PENVA</name>
<evidence type="ECO:0000313" key="3">
    <source>
        <dbReference type="Proteomes" id="UP000283509"/>
    </source>
</evidence>
<dbReference type="Proteomes" id="UP000283509">
    <property type="component" value="Unassembled WGS sequence"/>
</dbReference>
<protein>
    <recommendedName>
        <fullName evidence="1">PEP-utilising enzyme mobile domain-containing protein</fullName>
    </recommendedName>
</protein>
<dbReference type="Pfam" id="PF00391">
    <property type="entry name" value="PEP-utilizers"/>
    <property type="match status" value="1"/>
</dbReference>
<gene>
    <name evidence="2" type="ORF">C7M84_004829</name>
</gene>
<dbReference type="PANTHER" id="PTHR43615:SF1">
    <property type="entry name" value="PPDK_N DOMAIN-CONTAINING PROTEIN"/>
    <property type="match status" value="1"/>
</dbReference>
<reference evidence="2 3" key="2">
    <citation type="submission" date="2019-01" db="EMBL/GenBank/DDBJ databases">
        <title>The decoding of complex shrimp genome reveals the adaptation for benthos swimmer, frequently molting mechanism and breeding impact on genome.</title>
        <authorList>
            <person name="Sun Y."/>
            <person name="Gao Y."/>
            <person name="Yu Y."/>
        </authorList>
    </citation>
    <scope>NUCLEOTIDE SEQUENCE [LARGE SCALE GENOMIC DNA]</scope>
    <source>
        <tissue evidence="2">Muscle</tissue>
    </source>
</reference>
<comment type="caution">
    <text evidence="2">The sequence shown here is derived from an EMBL/GenBank/DDBJ whole genome shotgun (WGS) entry which is preliminary data.</text>
</comment>
<reference evidence="2 3" key="1">
    <citation type="submission" date="2018-04" db="EMBL/GenBank/DDBJ databases">
        <authorList>
            <person name="Zhang X."/>
            <person name="Yuan J."/>
            <person name="Li F."/>
            <person name="Xiang J."/>
        </authorList>
    </citation>
    <scope>NUCLEOTIDE SEQUENCE [LARGE SCALE GENOMIC DNA]</scope>
    <source>
        <tissue evidence="2">Muscle</tissue>
    </source>
</reference>
<dbReference type="EMBL" id="QCYY01001638">
    <property type="protein sequence ID" value="ROT76578.1"/>
    <property type="molecule type" value="Genomic_DNA"/>
</dbReference>
<dbReference type="AlphaFoldDB" id="A0A423TJE8"/>
<proteinExistence type="predicted"/>
<dbReference type="OrthoDB" id="6435135at2759"/>
<dbReference type="InterPro" id="IPR051549">
    <property type="entry name" value="PEP_Utilizing_Enz"/>
</dbReference>
<dbReference type="GO" id="GO:0016772">
    <property type="term" value="F:transferase activity, transferring phosphorus-containing groups"/>
    <property type="evidence" value="ECO:0007669"/>
    <property type="project" value="InterPro"/>
</dbReference>
<feature type="domain" description="PEP-utilising enzyme mobile" evidence="1">
    <location>
        <begin position="413"/>
        <end position="461"/>
    </location>
</feature>
<keyword evidence="3" id="KW-1185">Reference proteome</keyword>
<dbReference type="Gene3D" id="3.50.30.10">
    <property type="entry name" value="Phosphohistidine domain"/>
    <property type="match status" value="1"/>
</dbReference>